<evidence type="ECO:0000313" key="2">
    <source>
        <dbReference type="EMBL" id="EAX87550.1"/>
    </source>
</evidence>
<proteinExistence type="predicted"/>
<reference evidence="2" key="1">
    <citation type="submission" date="2006-10" db="EMBL/GenBank/DDBJ databases">
        <authorList>
            <person name="Amadeo P."/>
            <person name="Zhao Q."/>
            <person name="Wortman J."/>
            <person name="Fraser-Liggett C."/>
            <person name="Carlton J."/>
        </authorList>
    </citation>
    <scope>NUCLEOTIDE SEQUENCE</scope>
    <source>
        <strain evidence="2">G3</strain>
    </source>
</reference>
<dbReference type="AlphaFoldDB" id="A2G5L5"/>
<accession>A2G5L5</accession>
<dbReference type="Proteomes" id="UP000001542">
    <property type="component" value="Unassembled WGS sequence"/>
</dbReference>
<name>A2G5L5_TRIV3</name>
<evidence type="ECO:0000256" key="1">
    <source>
        <dbReference type="SAM" id="MobiDB-lite"/>
    </source>
</evidence>
<dbReference type="InParanoid" id="A2G5L5"/>
<keyword evidence="3" id="KW-1185">Reference proteome</keyword>
<gene>
    <name evidence="2" type="ORF">TVAG_318650</name>
</gene>
<dbReference type="VEuPathDB" id="TrichDB:TVAG_318650"/>
<protein>
    <submittedName>
        <fullName evidence="2">Uncharacterized protein</fullName>
    </submittedName>
</protein>
<organism evidence="2 3">
    <name type="scientific">Trichomonas vaginalis (strain ATCC PRA-98 / G3)</name>
    <dbReference type="NCBI Taxonomy" id="412133"/>
    <lineage>
        <taxon>Eukaryota</taxon>
        <taxon>Metamonada</taxon>
        <taxon>Parabasalia</taxon>
        <taxon>Trichomonadida</taxon>
        <taxon>Trichomonadidae</taxon>
        <taxon>Trichomonas</taxon>
    </lineage>
</organism>
<dbReference type="EMBL" id="DS114433">
    <property type="protein sequence ID" value="EAX87550.1"/>
    <property type="molecule type" value="Genomic_DNA"/>
</dbReference>
<feature type="region of interest" description="Disordered" evidence="1">
    <location>
        <begin position="80"/>
        <end position="113"/>
    </location>
</feature>
<sequence>MQQPQVPAAAKWFSLIQHIREESESFNQILKAGSEQRAQSNLEYKKQSQISFNMIHNVKRSSPAQSPNRVPYLSRSANISPKKNQEKQIKKPQKYGPMEFEMPVTNSSKWPKRKSCAQRILNPIHLKDYPDMTRPKDDYVVMGDVLPSYSPESTIKTKTFT</sequence>
<reference evidence="2" key="2">
    <citation type="journal article" date="2007" name="Science">
        <title>Draft genome sequence of the sexually transmitted pathogen Trichomonas vaginalis.</title>
        <authorList>
            <person name="Carlton J.M."/>
            <person name="Hirt R.P."/>
            <person name="Silva J.C."/>
            <person name="Delcher A.L."/>
            <person name="Schatz M."/>
            <person name="Zhao Q."/>
            <person name="Wortman J.R."/>
            <person name="Bidwell S.L."/>
            <person name="Alsmark U.C.M."/>
            <person name="Besteiro S."/>
            <person name="Sicheritz-Ponten T."/>
            <person name="Noel C.J."/>
            <person name="Dacks J.B."/>
            <person name="Foster P.G."/>
            <person name="Simillion C."/>
            <person name="Van de Peer Y."/>
            <person name="Miranda-Saavedra D."/>
            <person name="Barton G.J."/>
            <person name="Westrop G.D."/>
            <person name="Mueller S."/>
            <person name="Dessi D."/>
            <person name="Fiori P.L."/>
            <person name="Ren Q."/>
            <person name="Paulsen I."/>
            <person name="Zhang H."/>
            <person name="Bastida-Corcuera F.D."/>
            <person name="Simoes-Barbosa A."/>
            <person name="Brown M.T."/>
            <person name="Hayes R.D."/>
            <person name="Mukherjee M."/>
            <person name="Okumura C.Y."/>
            <person name="Schneider R."/>
            <person name="Smith A.J."/>
            <person name="Vanacova S."/>
            <person name="Villalvazo M."/>
            <person name="Haas B.J."/>
            <person name="Pertea M."/>
            <person name="Feldblyum T.V."/>
            <person name="Utterback T.R."/>
            <person name="Shu C.L."/>
            <person name="Osoegawa K."/>
            <person name="de Jong P.J."/>
            <person name="Hrdy I."/>
            <person name="Horvathova L."/>
            <person name="Zubacova Z."/>
            <person name="Dolezal P."/>
            <person name="Malik S.B."/>
            <person name="Logsdon J.M. Jr."/>
            <person name="Henze K."/>
            <person name="Gupta A."/>
            <person name="Wang C.C."/>
            <person name="Dunne R.L."/>
            <person name="Upcroft J.A."/>
            <person name="Upcroft P."/>
            <person name="White O."/>
            <person name="Salzberg S.L."/>
            <person name="Tang P."/>
            <person name="Chiu C.-H."/>
            <person name="Lee Y.-S."/>
            <person name="Embley T.M."/>
            <person name="Coombs G.H."/>
            <person name="Mottram J.C."/>
            <person name="Tachezy J."/>
            <person name="Fraser-Liggett C.M."/>
            <person name="Johnson P.J."/>
        </authorList>
    </citation>
    <scope>NUCLEOTIDE SEQUENCE [LARGE SCALE GENOMIC DNA]</scope>
    <source>
        <strain evidence="2">G3</strain>
    </source>
</reference>
<evidence type="ECO:0000313" key="3">
    <source>
        <dbReference type="Proteomes" id="UP000001542"/>
    </source>
</evidence>